<dbReference type="EMBL" id="CP055898">
    <property type="protein sequence ID" value="QKX54254.1"/>
    <property type="molecule type" value="Genomic_DNA"/>
</dbReference>
<keyword evidence="3" id="KW-1185">Reference proteome</keyword>
<evidence type="ECO:0000256" key="1">
    <source>
        <dbReference type="SAM" id="MobiDB-lite"/>
    </source>
</evidence>
<feature type="compositionally biased region" description="Acidic residues" evidence="1">
    <location>
        <begin position="78"/>
        <end position="94"/>
    </location>
</feature>
<proteinExistence type="predicted"/>
<sequence>MSERKRPLADADPNCESSMPQKSPKEKANASPGSAKTTEGDENAVAEPKFIRLPRPIWDVQKEKWDKRNEPKDGTEKEGEDEDESDDEGDDEQDTFATDSAQDDGLPDWVWYISEEGLAKYTYLEKQAANRDQDEHGLYIYSNFTSYGVSEVVDNWLKDFNKEVSRRKVSPCATWAHLEGLSMFLQLDYVDIWFQGDDCHGFAVTISMVGKALLTGLYLLKNHKLSNPYLPENGGPKNISLVLALFVDFIQSWDDIGGDHYGETAWVSKLEKLAKDNGIVIKGPYKFQERTEDYDDYSVKGWKEEFKAYTKRHAPNGGKTIGGTHYDLTKMSKAEKRGLQGGGGSWGWS</sequence>
<feature type="compositionally biased region" description="Basic and acidic residues" evidence="1">
    <location>
        <begin position="60"/>
        <end position="77"/>
    </location>
</feature>
<accession>A0A7H8QK00</accession>
<dbReference type="GeneID" id="55988851"/>
<organism evidence="2 3">
    <name type="scientific">Talaromyces rugulosus</name>
    <name type="common">Penicillium rugulosum</name>
    <dbReference type="NCBI Taxonomy" id="121627"/>
    <lineage>
        <taxon>Eukaryota</taxon>
        <taxon>Fungi</taxon>
        <taxon>Dikarya</taxon>
        <taxon>Ascomycota</taxon>
        <taxon>Pezizomycotina</taxon>
        <taxon>Eurotiomycetes</taxon>
        <taxon>Eurotiomycetidae</taxon>
        <taxon>Eurotiales</taxon>
        <taxon>Trichocomaceae</taxon>
        <taxon>Talaromyces</taxon>
        <taxon>Talaromyces sect. Islandici</taxon>
    </lineage>
</organism>
<dbReference type="Proteomes" id="UP000509510">
    <property type="component" value="Chromosome I"/>
</dbReference>
<evidence type="ECO:0000313" key="3">
    <source>
        <dbReference type="Proteomes" id="UP000509510"/>
    </source>
</evidence>
<name>A0A7H8QK00_TALRU</name>
<dbReference type="RefSeq" id="XP_035340433.1">
    <property type="nucleotide sequence ID" value="XM_035484540.1"/>
</dbReference>
<dbReference type="OrthoDB" id="10037289at2759"/>
<protein>
    <submittedName>
        <fullName evidence="2">Uncharacterized protein</fullName>
    </submittedName>
</protein>
<dbReference type="KEGG" id="trg:TRUGW13939_01339"/>
<feature type="region of interest" description="Disordered" evidence="1">
    <location>
        <begin position="1"/>
        <end position="103"/>
    </location>
</feature>
<dbReference type="AlphaFoldDB" id="A0A7H8QK00"/>
<evidence type="ECO:0000313" key="2">
    <source>
        <dbReference type="EMBL" id="QKX54254.1"/>
    </source>
</evidence>
<reference evidence="3" key="1">
    <citation type="submission" date="2020-06" db="EMBL/GenBank/DDBJ databases">
        <title>A chromosome-scale genome assembly of Talaromyces rugulosus W13939.</title>
        <authorList>
            <person name="Wang B."/>
            <person name="Guo L."/>
            <person name="Ye K."/>
            <person name="Wang L."/>
        </authorList>
    </citation>
    <scope>NUCLEOTIDE SEQUENCE [LARGE SCALE GENOMIC DNA]</scope>
    <source>
        <strain evidence="3">W13939</strain>
    </source>
</reference>
<gene>
    <name evidence="2" type="ORF">TRUGW13939_01339</name>
</gene>